<dbReference type="SUPFAM" id="SSF50156">
    <property type="entry name" value="PDZ domain-like"/>
    <property type="match status" value="1"/>
</dbReference>
<dbReference type="InterPro" id="IPR053793">
    <property type="entry name" value="PB1-like"/>
</dbReference>
<reference evidence="4 5" key="1">
    <citation type="submission" date="2021-04" db="EMBL/GenBank/DDBJ databases">
        <authorList>
            <person name="Bliznina A."/>
        </authorList>
    </citation>
    <scope>NUCLEOTIDE SEQUENCE [LARGE SCALE GENOMIC DNA]</scope>
</reference>
<dbReference type="PROSITE" id="PS50106">
    <property type="entry name" value="PDZ"/>
    <property type="match status" value="1"/>
</dbReference>
<feature type="compositionally biased region" description="Polar residues" evidence="1">
    <location>
        <begin position="306"/>
        <end position="320"/>
    </location>
</feature>
<dbReference type="InterPro" id="IPR000270">
    <property type="entry name" value="PB1_dom"/>
</dbReference>
<dbReference type="Gene3D" id="3.10.20.90">
    <property type="entry name" value="Phosphatidylinositol 3-kinase Catalytic Subunit, Chain A, domain 1"/>
    <property type="match status" value="1"/>
</dbReference>
<dbReference type="Proteomes" id="UP001158576">
    <property type="component" value="Chromosome 1"/>
</dbReference>
<evidence type="ECO:0000259" key="2">
    <source>
        <dbReference type="PROSITE" id="PS50106"/>
    </source>
</evidence>
<dbReference type="PANTHER" id="PTHR14102:SF11">
    <property type="entry name" value="LD29223P"/>
    <property type="match status" value="1"/>
</dbReference>
<dbReference type="PANTHER" id="PTHR14102">
    <property type="entry name" value="PAR-6-RELATED"/>
    <property type="match status" value="1"/>
</dbReference>
<dbReference type="SMART" id="SM00666">
    <property type="entry name" value="PB1"/>
    <property type="match status" value="1"/>
</dbReference>
<dbReference type="SMART" id="SM00228">
    <property type="entry name" value="PDZ"/>
    <property type="match status" value="1"/>
</dbReference>
<sequence>MLETLSQPERLLSVKSKFDAEFRRFAISTGKTQYDEFKDKVRKIHKLDSIDFIITYSSNGDLLPINNNDNYHKALQTSYDGGIIKVYIHRKNTIDLEGYGTSTVRRRKGEKAPVISTPVDFRPVSAIIDVDILPETLRRVRLHKHGSDKPLGFYIRDGFSVRLSDSGVEKVPSIFISRLVNGGLAEMTGLLAVDDEVLEVNSIEVAGKSLDQVTDMMVANSANLIITVKPASQRDTIPKNYKNLNYPPPPLESDSESDEDEIREMPSPSMAPKKTRPKDSIKAQRDKAPVTLIPNPKKPERGVANAQPSQIDPASSPFPNDSKLFQSFLFRFAI</sequence>
<evidence type="ECO:0000259" key="3">
    <source>
        <dbReference type="PROSITE" id="PS51745"/>
    </source>
</evidence>
<feature type="compositionally biased region" description="Acidic residues" evidence="1">
    <location>
        <begin position="253"/>
        <end position="262"/>
    </location>
</feature>
<evidence type="ECO:0000313" key="4">
    <source>
        <dbReference type="EMBL" id="CAG5105700.1"/>
    </source>
</evidence>
<feature type="domain" description="PB1" evidence="3">
    <location>
        <begin position="11"/>
        <end position="91"/>
    </location>
</feature>
<protein>
    <submittedName>
        <fullName evidence="4">Oidioi.mRNA.OKI2018_I69.chr1.g2374.t1.cds</fullName>
    </submittedName>
</protein>
<dbReference type="PROSITE" id="PS51745">
    <property type="entry name" value="PB1"/>
    <property type="match status" value="1"/>
</dbReference>
<dbReference type="EMBL" id="OU015566">
    <property type="protein sequence ID" value="CAG5105700.1"/>
    <property type="molecule type" value="Genomic_DNA"/>
</dbReference>
<proteinExistence type="predicted"/>
<dbReference type="Gene3D" id="2.30.42.10">
    <property type="match status" value="1"/>
</dbReference>
<dbReference type="SUPFAM" id="SSF54277">
    <property type="entry name" value="CAD &amp; PB1 domains"/>
    <property type="match status" value="1"/>
</dbReference>
<dbReference type="Pfam" id="PF00595">
    <property type="entry name" value="PDZ"/>
    <property type="match status" value="1"/>
</dbReference>
<feature type="compositionally biased region" description="Basic and acidic residues" evidence="1">
    <location>
        <begin position="277"/>
        <end position="288"/>
    </location>
</feature>
<evidence type="ECO:0000313" key="5">
    <source>
        <dbReference type="Proteomes" id="UP001158576"/>
    </source>
</evidence>
<dbReference type="InterPro" id="IPR036034">
    <property type="entry name" value="PDZ_sf"/>
</dbReference>
<feature type="domain" description="PDZ" evidence="2">
    <location>
        <begin position="139"/>
        <end position="232"/>
    </location>
</feature>
<dbReference type="Pfam" id="PF00564">
    <property type="entry name" value="PB1"/>
    <property type="match status" value="1"/>
</dbReference>
<accession>A0ABN7SW31</accession>
<gene>
    <name evidence="4" type="ORF">OKIOD_LOCUS11139</name>
</gene>
<keyword evidence="5" id="KW-1185">Reference proteome</keyword>
<name>A0ABN7SW31_OIKDI</name>
<feature type="region of interest" description="Disordered" evidence="1">
    <location>
        <begin position="237"/>
        <end position="320"/>
    </location>
</feature>
<dbReference type="CDD" id="cd06718">
    <property type="entry name" value="PDZ_Par6-like"/>
    <property type="match status" value="1"/>
</dbReference>
<dbReference type="InterPro" id="IPR051741">
    <property type="entry name" value="PAR6_homolog"/>
</dbReference>
<evidence type="ECO:0000256" key="1">
    <source>
        <dbReference type="SAM" id="MobiDB-lite"/>
    </source>
</evidence>
<dbReference type="InterPro" id="IPR001478">
    <property type="entry name" value="PDZ"/>
</dbReference>
<organism evidence="4 5">
    <name type="scientific">Oikopleura dioica</name>
    <name type="common">Tunicate</name>
    <dbReference type="NCBI Taxonomy" id="34765"/>
    <lineage>
        <taxon>Eukaryota</taxon>
        <taxon>Metazoa</taxon>
        <taxon>Chordata</taxon>
        <taxon>Tunicata</taxon>
        <taxon>Appendicularia</taxon>
        <taxon>Copelata</taxon>
        <taxon>Oikopleuridae</taxon>
        <taxon>Oikopleura</taxon>
    </lineage>
</organism>